<dbReference type="AlphaFoldDB" id="A0A9P9K8K2"/>
<feature type="region of interest" description="Disordered" evidence="1">
    <location>
        <begin position="104"/>
        <end position="171"/>
    </location>
</feature>
<accession>A0A9P9K8K2</accession>
<evidence type="ECO:0000256" key="1">
    <source>
        <dbReference type="SAM" id="MobiDB-lite"/>
    </source>
</evidence>
<name>A0A9P9K8K2_FUSSL</name>
<organism evidence="2 3">
    <name type="scientific">Fusarium solani</name>
    <name type="common">Filamentous fungus</name>
    <dbReference type="NCBI Taxonomy" id="169388"/>
    <lineage>
        <taxon>Eukaryota</taxon>
        <taxon>Fungi</taxon>
        <taxon>Dikarya</taxon>
        <taxon>Ascomycota</taxon>
        <taxon>Pezizomycotina</taxon>
        <taxon>Sordariomycetes</taxon>
        <taxon>Hypocreomycetidae</taxon>
        <taxon>Hypocreales</taxon>
        <taxon>Nectriaceae</taxon>
        <taxon>Fusarium</taxon>
        <taxon>Fusarium solani species complex</taxon>
    </lineage>
</organism>
<comment type="caution">
    <text evidence="2">The sequence shown here is derived from an EMBL/GenBank/DDBJ whole genome shotgun (WGS) entry which is preliminary data.</text>
</comment>
<reference evidence="2" key="1">
    <citation type="journal article" date="2021" name="Nat. Commun.">
        <title>Genetic determinants of endophytism in the Arabidopsis root mycobiome.</title>
        <authorList>
            <person name="Mesny F."/>
            <person name="Miyauchi S."/>
            <person name="Thiergart T."/>
            <person name="Pickel B."/>
            <person name="Atanasova L."/>
            <person name="Karlsson M."/>
            <person name="Huettel B."/>
            <person name="Barry K.W."/>
            <person name="Haridas S."/>
            <person name="Chen C."/>
            <person name="Bauer D."/>
            <person name="Andreopoulos W."/>
            <person name="Pangilinan J."/>
            <person name="LaButti K."/>
            <person name="Riley R."/>
            <person name="Lipzen A."/>
            <person name="Clum A."/>
            <person name="Drula E."/>
            <person name="Henrissat B."/>
            <person name="Kohler A."/>
            <person name="Grigoriev I.V."/>
            <person name="Martin F.M."/>
            <person name="Hacquard S."/>
        </authorList>
    </citation>
    <scope>NUCLEOTIDE SEQUENCE</scope>
    <source>
        <strain evidence="2">FSSC 5 MPI-SDFR-AT-0091</strain>
    </source>
</reference>
<dbReference type="Proteomes" id="UP000736672">
    <property type="component" value="Unassembled WGS sequence"/>
</dbReference>
<dbReference type="EMBL" id="JAGTJS010000014">
    <property type="protein sequence ID" value="KAH7248171.1"/>
    <property type="molecule type" value="Genomic_DNA"/>
</dbReference>
<protein>
    <submittedName>
        <fullName evidence="2">Uncharacterized protein</fullName>
    </submittedName>
</protein>
<feature type="compositionally biased region" description="Basic and acidic residues" evidence="1">
    <location>
        <begin position="140"/>
        <end position="171"/>
    </location>
</feature>
<keyword evidence="3" id="KW-1185">Reference proteome</keyword>
<sequence length="196" mass="22270">MSYVLVDVGISDAFSQCRMRDARDRLQLEKITEGRVGQKPNNRIVVGNPIDVDRPIGTCNPLTRIAQFCESGQIPVTRRSLVVPVNTQPFFFFLPASSMACLGKNRPQSNRESLRNPFHLRRAAPPGWSAPRFPNLFEGSKNEKREEEEGRMNEKSSETNKATKKEIPRLERLSEERVTRCVKRCTTVARDIPGDK</sequence>
<gene>
    <name evidence="2" type="ORF">B0J15DRAFT_498075</name>
</gene>
<evidence type="ECO:0000313" key="3">
    <source>
        <dbReference type="Proteomes" id="UP000736672"/>
    </source>
</evidence>
<proteinExistence type="predicted"/>
<evidence type="ECO:0000313" key="2">
    <source>
        <dbReference type="EMBL" id="KAH7248171.1"/>
    </source>
</evidence>